<dbReference type="EC" id="2.3.1.50" evidence="5"/>
<keyword evidence="11" id="KW-0175">Coiled coil</keyword>
<evidence type="ECO:0000256" key="6">
    <source>
        <dbReference type="ARBA" id="ARBA00022679"/>
    </source>
</evidence>
<dbReference type="InterPro" id="IPR050087">
    <property type="entry name" value="AON_synthase_class-II"/>
</dbReference>
<dbReference type="SUPFAM" id="SSF53383">
    <property type="entry name" value="PLP-dependent transferases"/>
    <property type="match status" value="1"/>
</dbReference>
<feature type="region of interest" description="Disordered" evidence="12">
    <location>
        <begin position="111"/>
        <end position="151"/>
    </location>
</feature>
<dbReference type="OrthoDB" id="3168162at2759"/>
<sequence length="625" mass="68380">MSGLEKINATLHWLSGLSERVPGAAMVGRYIQRSHQNDPVRTALEIGLALFAIRYFLASRKAVSKRTYVPFTEKEVDELVEDWYPEPLVPESLDLVQRMQLSRNPILVGANGPKTHITSPPPLYPVAADDASPHSPSSPGTDSASLVTSSSDLSSDGELIAPHNAIPPHYSVSKAFEPIDYAAFSTKEVVNFALPSLYSFDQRPEVKANAIRITREYGVGVCGPTGFYGYLDVQISLEKRMAAFLGTEDVVIYTQALATATSVLPAFCKRGDIVVADQSVNFAIQKGIQISRCTAHYFAHNDLRDLENILEKVYTSSLKRKPLTRHFLVIEGIYDATGQIPNVPEILKLAKKYKFRIILDQTWSLGVLGDKGKGILSRYNIDPTDIDITIGSLAHSLGSGGGFCAGSNDVVAHQRINSPAVVFSAALPAVLANSAEKSLDLLESEGDKLLADLQKNIQAVRAVLSKVSNLIKIMSDPDSPLIIVQVKHEVLISVLKRRGPLVPEISYDETFEVNGLGQLKRRVSAGKIPLPFSLSGKSTTHRRRRALSNSKVTYDAERVILQEIIDLCLQDGVLLSRQIAIESLERRPIKPALKIIVPQGLTVKECEKSANVVKSALQKVLGKKH</sequence>
<keyword evidence="8" id="KW-0746">Sphingolipid metabolism</keyword>
<feature type="coiled-coil region" evidence="11">
    <location>
        <begin position="432"/>
        <end position="470"/>
    </location>
</feature>
<evidence type="ECO:0000313" key="15">
    <source>
        <dbReference type="Proteomes" id="UP000095023"/>
    </source>
</evidence>
<dbReference type="GO" id="GO:0030170">
    <property type="term" value="F:pyridoxal phosphate binding"/>
    <property type="evidence" value="ECO:0007669"/>
    <property type="project" value="InterPro"/>
</dbReference>
<feature type="domain" description="Aminotransferase class I/classII large" evidence="13">
    <location>
        <begin position="198"/>
        <end position="484"/>
    </location>
</feature>
<keyword evidence="15" id="KW-1185">Reference proteome</keyword>
<dbReference type="GO" id="GO:0004758">
    <property type="term" value="F:serine C-palmitoyltransferase activity"/>
    <property type="evidence" value="ECO:0007669"/>
    <property type="project" value="TreeGrafter"/>
</dbReference>
<evidence type="ECO:0000256" key="11">
    <source>
        <dbReference type="SAM" id="Coils"/>
    </source>
</evidence>
<accession>A0A1E4TL24</accession>
<keyword evidence="6" id="KW-0808">Transferase</keyword>
<dbReference type="InterPro" id="IPR004839">
    <property type="entry name" value="Aminotransferase_I/II_large"/>
</dbReference>
<dbReference type="GO" id="GO:0046513">
    <property type="term" value="P:ceramide biosynthetic process"/>
    <property type="evidence" value="ECO:0007669"/>
    <property type="project" value="TreeGrafter"/>
</dbReference>
<dbReference type="Proteomes" id="UP000095023">
    <property type="component" value="Unassembled WGS sequence"/>
</dbReference>
<evidence type="ECO:0000256" key="12">
    <source>
        <dbReference type="SAM" id="MobiDB-lite"/>
    </source>
</evidence>
<dbReference type="GO" id="GO:0016020">
    <property type="term" value="C:membrane"/>
    <property type="evidence" value="ECO:0007669"/>
    <property type="project" value="GOC"/>
</dbReference>
<comment type="pathway">
    <text evidence="2">Lipid metabolism; sphingolipid metabolism.</text>
</comment>
<evidence type="ECO:0000256" key="7">
    <source>
        <dbReference type="ARBA" id="ARBA00022898"/>
    </source>
</evidence>
<keyword evidence="10" id="KW-0012">Acyltransferase</keyword>
<keyword evidence="7" id="KW-0663">Pyridoxal phosphate</keyword>
<dbReference type="InterPro" id="IPR015424">
    <property type="entry name" value="PyrdxlP-dep_Trfase"/>
</dbReference>
<dbReference type="GO" id="GO:0046512">
    <property type="term" value="P:sphingosine biosynthetic process"/>
    <property type="evidence" value="ECO:0007669"/>
    <property type="project" value="TreeGrafter"/>
</dbReference>
<evidence type="ECO:0000256" key="3">
    <source>
        <dbReference type="ARBA" id="ARBA00004991"/>
    </source>
</evidence>
<dbReference type="PANTHER" id="PTHR13693">
    <property type="entry name" value="CLASS II AMINOTRANSFERASE/8-AMINO-7-OXONONANOATE SYNTHASE"/>
    <property type="match status" value="1"/>
</dbReference>
<dbReference type="EMBL" id="KV453841">
    <property type="protein sequence ID" value="ODV92348.1"/>
    <property type="molecule type" value="Genomic_DNA"/>
</dbReference>
<protein>
    <recommendedName>
        <fullName evidence="5">serine C-palmitoyltransferase</fullName>
        <ecNumber evidence="5">2.3.1.50</ecNumber>
    </recommendedName>
</protein>
<comment type="cofactor">
    <cofactor evidence="1">
        <name>pyridoxal 5'-phosphate</name>
        <dbReference type="ChEBI" id="CHEBI:597326"/>
    </cofactor>
</comment>
<organism evidence="14 15">
    <name type="scientific">Tortispora caseinolytica NRRL Y-17796</name>
    <dbReference type="NCBI Taxonomy" id="767744"/>
    <lineage>
        <taxon>Eukaryota</taxon>
        <taxon>Fungi</taxon>
        <taxon>Dikarya</taxon>
        <taxon>Ascomycota</taxon>
        <taxon>Saccharomycotina</taxon>
        <taxon>Trigonopsidomycetes</taxon>
        <taxon>Trigonopsidales</taxon>
        <taxon>Trigonopsidaceae</taxon>
        <taxon>Tortispora</taxon>
    </lineage>
</organism>
<evidence type="ECO:0000256" key="10">
    <source>
        <dbReference type="ARBA" id="ARBA00023315"/>
    </source>
</evidence>
<evidence type="ECO:0000256" key="4">
    <source>
        <dbReference type="ARBA" id="ARBA00008392"/>
    </source>
</evidence>
<comment type="similarity">
    <text evidence="4">Belongs to the class-II pyridoxal-phosphate-dependent aminotransferase family.</text>
</comment>
<gene>
    <name evidence="14" type="ORF">CANCADRAFT_30523</name>
</gene>
<dbReference type="InterPro" id="IPR015422">
    <property type="entry name" value="PyrdxlP-dep_Trfase_small"/>
</dbReference>
<keyword evidence="9" id="KW-0443">Lipid metabolism</keyword>
<evidence type="ECO:0000313" key="14">
    <source>
        <dbReference type="EMBL" id="ODV92348.1"/>
    </source>
</evidence>
<proteinExistence type="inferred from homology"/>
<dbReference type="AlphaFoldDB" id="A0A1E4TL24"/>
<dbReference type="Pfam" id="PF00155">
    <property type="entry name" value="Aminotran_1_2"/>
    <property type="match status" value="1"/>
</dbReference>
<feature type="compositionally biased region" description="Low complexity" evidence="12">
    <location>
        <begin position="125"/>
        <end position="151"/>
    </location>
</feature>
<evidence type="ECO:0000256" key="9">
    <source>
        <dbReference type="ARBA" id="ARBA00023098"/>
    </source>
</evidence>
<dbReference type="InterPro" id="IPR015421">
    <property type="entry name" value="PyrdxlP-dep_Trfase_major"/>
</dbReference>
<dbReference type="Gene3D" id="3.40.640.10">
    <property type="entry name" value="Type I PLP-dependent aspartate aminotransferase-like (Major domain)"/>
    <property type="match status" value="1"/>
</dbReference>
<evidence type="ECO:0000256" key="8">
    <source>
        <dbReference type="ARBA" id="ARBA00022919"/>
    </source>
</evidence>
<reference evidence="15" key="1">
    <citation type="submission" date="2016-02" db="EMBL/GenBank/DDBJ databases">
        <title>Comparative genomics of biotechnologically important yeasts.</title>
        <authorList>
            <consortium name="DOE Joint Genome Institute"/>
            <person name="Riley R."/>
            <person name="Haridas S."/>
            <person name="Wolfe K.H."/>
            <person name="Lopes M.R."/>
            <person name="Hittinger C.T."/>
            <person name="Goker M."/>
            <person name="Salamov A."/>
            <person name="Wisecaver J."/>
            <person name="Long T.M."/>
            <person name="Aerts A.L."/>
            <person name="Barry K."/>
            <person name="Choi C."/>
            <person name="Clum A."/>
            <person name="Coughlan A.Y."/>
            <person name="Deshpande S."/>
            <person name="Douglass A.P."/>
            <person name="Hanson S.J."/>
            <person name="Klenk H.-P."/>
            <person name="Labutti K."/>
            <person name="Lapidus A."/>
            <person name="Lindquist E."/>
            <person name="Lipzen A."/>
            <person name="Meier-Kolthoff J.P."/>
            <person name="Ohm R.A."/>
            <person name="Otillar R.P."/>
            <person name="Pangilinan J."/>
            <person name="Peng Y."/>
            <person name="Rokas A."/>
            <person name="Rosa C.A."/>
            <person name="Scheuner C."/>
            <person name="Sibirny A.A."/>
            <person name="Slot J.C."/>
            <person name="Stielow J.B."/>
            <person name="Sun H."/>
            <person name="Kurtzman C.P."/>
            <person name="Blackwell M."/>
            <person name="Jeffries T.W."/>
            <person name="Grigoriev I.V."/>
        </authorList>
    </citation>
    <scope>NUCLEOTIDE SEQUENCE [LARGE SCALE GENOMIC DNA]</scope>
    <source>
        <strain evidence="15">NRRL Y-17796</strain>
    </source>
</reference>
<dbReference type="Gene3D" id="3.90.1150.10">
    <property type="entry name" value="Aspartate Aminotransferase, domain 1"/>
    <property type="match status" value="1"/>
</dbReference>
<evidence type="ECO:0000256" key="5">
    <source>
        <dbReference type="ARBA" id="ARBA00013220"/>
    </source>
</evidence>
<evidence type="ECO:0000256" key="2">
    <source>
        <dbReference type="ARBA" id="ARBA00004760"/>
    </source>
</evidence>
<evidence type="ECO:0000256" key="1">
    <source>
        <dbReference type="ARBA" id="ARBA00001933"/>
    </source>
</evidence>
<name>A0A1E4TL24_9ASCO</name>
<dbReference type="PANTHER" id="PTHR13693:SF2">
    <property type="entry name" value="SERINE PALMITOYLTRANSFERASE 1"/>
    <property type="match status" value="1"/>
</dbReference>
<dbReference type="GO" id="GO:0005783">
    <property type="term" value="C:endoplasmic reticulum"/>
    <property type="evidence" value="ECO:0007669"/>
    <property type="project" value="TreeGrafter"/>
</dbReference>
<comment type="pathway">
    <text evidence="3">Sphingolipid metabolism.</text>
</comment>
<evidence type="ECO:0000259" key="13">
    <source>
        <dbReference type="Pfam" id="PF00155"/>
    </source>
</evidence>